<dbReference type="InterPro" id="IPR043128">
    <property type="entry name" value="Rev_trsase/Diguanyl_cyclase"/>
</dbReference>
<feature type="domain" description="PAS" evidence="1">
    <location>
        <begin position="228"/>
        <end position="272"/>
    </location>
</feature>
<evidence type="ECO:0000259" key="1">
    <source>
        <dbReference type="PROSITE" id="PS50112"/>
    </source>
</evidence>
<dbReference type="SMART" id="SM00086">
    <property type="entry name" value="PAC"/>
    <property type="match status" value="2"/>
</dbReference>
<protein>
    <recommendedName>
        <fullName evidence="7">PAS domain S-box-containing protein/diguanylate cyclase (GGDEF) domain-containing protein</fullName>
    </recommendedName>
</protein>
<dbReference type="InterPro" id="IPR052155">
    <property type="entry name" value="Biofilm_reg_signaling"/>
</dbReference>
<dbReference type="PROSITE" id="PS50887">
    <property type="entry name" value="GGDEF"/>
    <property type="match status" value="1"/>
</dbReference>
<dbReference type="PANTHER" id="PTHR44757">
    <property type="entry name" value="DIGUANYLATE CYCLASE DGCP"/>
    <property type="match status" value="1"/>
</dbReference>
<feature type="domain" description="PAC" evidence="2">
    <location>
        <begin position="429"/>
        <end position="481"/>
    </location>
</feature>
<feature type="domain" description="EAL" evidence="3">
    <location>
        <begin position="655"/>
        <end position="909"/>
    </location>
</feature>
<reference evidence="5" key="1">
    <citation type="journal article" date="2014" name="Int. J. Syst. Evol. Microbiol.">
        <title>Complete genome sequence of Corynebacterium casei LMG S-19264T (=DSM 44701T), isolated from a smear-ripened cheese.</title>
        <authorList>
            <consortium name="US DOE Joint Genome Institute (JGI-PGF)"/>
            <person name="Walter F."/>
            <person name="Albersmeier A."/>
            <person name="Kalinowski J."/>
            <person name="Ruckert C."/>
        </authorList>
    </citation>
    <scope>NUCLEOTIDE SEQUENCE</scope>
    <source>
        <strain evidence="5">CGMCC 1.10998</strain>
    </source>
</reference>
<dbReference type="CDD" id="cd01948">
    <property type="entry name" value="EAL"/>
    <property type="match status" value="1"/>
</dbReference>
<dbReference type="SUPFAM" id="SSF55785">
    <property type="entry name" value="PYP-like sensor domain (PAS domain)"/>
    <property type="match status" value="2"/>
</dbReference>
<sequence>MSAREMDLSQMTVDQRLAALDINDIDITLLRLIHQKLVSTPQIEFPAASNSFSEFILCIKNQEYEARWLPLLWQIFHYDPESFLSALQILRKVAALEFDIANFQATRTLAEAVTASDLTHEPVAMLTLDSEQRAHFANPLFLANFGIGELSTLAGKSIDELIRNEQLLIAVISVLEGAKPQHNVLISMGDRSGTRFFECHIACAVWQAETVILLTMKDMTQRMNSPEELLRFRMALDSSIDAIYLIDRAQMRFIDANETATKILGYSRSELLQLGPQDLKPDAGELERIHKRFDEIIHSVSQTGMIETVHQRKDGSRLPVEVYLRAMMSEHRQILVAVVRDISSRLKAEADLRESEDKFRGIFNQAAIGLAHLTLEGRWFQTNKKFSEIVGYSPQEMQNLSYLDITHPGDLQADEEMIRGLISGEYPDYTKEKRYIHKDGHAVWVNITVSLVSDRSGNPIYAVSAIEDITNRKKIEWDLLHLANHDSLTGLPNRLLIQDRLSQAIAHAHRMGVQTGVILIDIDRFKNINDSLGHGIGDLIIVEIGRRLSSIIESDNTVGRLGGDEFVVMLSELASTDALALTAQNILDVLSQPMAIYEHEFFLTGSLGVSVYPKDGADSQSLLKNADTAMYRAKDAGGNNMQFYAHEMNARALARFTIEGGLRRSLEREEFVLHYQPQIDVLTGKVVGMEALLRWHPLDKPPMSPADFIPIAEETGLIVPIGEWVLRSACKQTCLWQEQGYAPLRVAVNLSARQFKQKNIVSLVKKVLDETGCKPEWLELEITESVVMEDPQSATDTLQELSNMGVHLSIDDFGTGYSSLSYLKRFPIDTLKIDQSFVRDISTDADDAAIARAVIALAHSMRLEVVAEGVETIEQLDYLRAQGCDLMQGYYFSRPLPPEDIEKFLKMNKSRSRLAAMPRMVSAR</sequence>
<feature type="domain" description="GGDEF" evidence="4">
    <location>
        <begin position="513"/>
        <end position="646"/>
    </location>
</feature>
<dbReference type="PROSITE" id="PS50883">
    <property type="entry name" value="EAL"/>
    <property type="match status" value="1"/>
</dbReference>
<name>A0A916XN25_9BURK</name>
<dbReference type="Gene3D" id="3.20.20.450">
    <property type="entry name" value="EAL domain"/>
    <property type="match status" value="1"/>
</dbReference>
<dbReference type="CDD" id="cd01949">
    <property type="entry name" value="GGDEF"/>
    <property type="match status" value="1"/>
</dbReference>
<evidence type="ECO:0000313" key="5">
    <source>
        <dbReference type="EMBL" id="GGC85459.1"/>
    </source>
</evidence>
<dbReference type="Pfam" id="PF00563">
    <property type="entry name" value="EAL"/>
    <property type="match status" value="1"/>
</dbReference>
<dbReference type="SMART" id="SM00091">
    <property type="entry name" value="PAS"/>
    <property type="match status" value="3"/>
</dbReference>
<feature type="domain" description="PAC" evidence="2">
    <location>
        <begin position="304"/>
        <end position="354"/>
    </location>
</feature>
<dbReference type="NCBIfam" id="TIGR00254">
    <property type="entry name" value="GGDEF"/>
    <property type="match status" value="1"/>
</dbReference>
<dbReference type="InterPro" id="IPR035965">
    <property type="entry name" value="PAS-like_dom_sf"/>
</dbReference>
<dbReference type="CDD" id="cd00130">
    <property type="entry name" value="PAS"/>
    <property type="match status" value="2"/>
</dbReference>
<dbReference type="InterPro" id="IPR029787">
    <property type="entry name" value="Nucleotide_cyclase"/>
</dbReference>
<dbReference type="InterPro" id="IPR000700">
    <property type="entry name" value="PAS-assoc_C"/>
</dbReference>
<dbReference type="EMBL" id="BMED01000003">
    <property type="protein sequence ID" value="GGC85459.1"/>
    <property type="molecule type" value="Genomic_DNA"/>
</dbReference>
<organism evidence="5 6">
    <name type="scientific">Undibacterium terreum</name>
    <dbReference type="NCBI Taxonomy" id="1224302"/>
    <lineage>
        <taxon>Bacteria</taxon>
        <taxon>Pseudomonadati</taxon>
        <taxon>Pseudomonadota</taxon>
        <taxon>Betaproteobacteria</taxon>
        <taxon>Burkholderiales</taxon>
        <taxon>Oxalobacteraceae</taxon>
        <taxon>Undibacterium</taxon>
    </lineage>
</organism>
<evidence type="ECO:0000259" key="4">
    <source>
        <dbReference type="PROSITE" id="PS50887"/>
    </source>
</evidence>
<dbReference type="FunFam" id="3.20.20.450:FF:000001">
    <property type="entry name" value="Cyclic di-GMP phosphodiesterase yahA"/>
    <property type="match status" value="1"/>
</dbReference>
<dbReference type="Pfam" id="PF13426">
    <property type="entry name" value="PAS_9"/>
    <property type="match status" value="2"/>
</dbReference>
<dbReference type="PROSITE" id="PS50112">
    <property type="entry name" value="PAS"/>
    <property type="match status" value="2"/>
</dbReference>
<gene>
    <name evidence="5" type="ORF">GCM10011396_35990</name>
</gene>
<feature type="domain" description="PAS" evidence="1">
    <location>
        <begin position="355"/>
        <end position="425"/>
    </location>
</feature>
<dbReference type="Pfam" id="PF00990">
    <property type="entry name" value="GGDEF"/>
    <property type="match status" value="1"/>
</dbReference>
<dbReference type="SMART" id="SM00052">
    <property type="entry name" value="EAL"/>
    <property type="match status" value="1"/>
</dbReference>
<dbReference type="Gene3D" id="3.30.70.270">
    <property type="match status" value="1"/>
</dbReference>
<dbReference type="AlphaFoldDB" id="A0A916XN25"/>
<dbReference type="InterPro" id="IPR000160">
    <property type="entry name" value="GGDEF_dom"/>
</dbReference>
<dbReference type="Proteomes" id="UP000637423">
    <property type="component" value="Unassembled WGS sequence"/>
</dbReference>
<reference evidence="5" key="2">
    <citation type="submission" date="2020-09" db="EMBL/GenBank/DDBJ databases">
        <authorList>
            <person name="Sun Q."/>
            <person name="Zhou Y."/>
        </authorList>
    </citation>
    <scope>NUCLEOTIDE SEQUENCE</scope>
    <source>
        <strain evidence="5">CGMCC 1.10998</strain>
    </source>
</reference>
<dbReference type="NCBIfam" id="TIGR00229">
    <property type="entry name" value="sensory_box"/>
    <property type="match status" value="2"/>
</dbReference>
<evidence type="ECO:0000259" key="2">
    <source>
        <dbReference type="PROSITE" id="PS50113"/>
    </source>
</evidence>
<dbReference type="InterPro" id="IPR035919">
    <property type="entry name" value="EAL_sf"/>
</dbReference>
<dbReference type="PROSITE" id="PS50113">
    <property type="entry name" value="PAC"/>
    <property type="match status" value="2"/>
</dbReference>
<dbReference type="Gene3D" id="3.30.450.20">
    <property type="entry name" value="PAS domain"/>
    <property type="match status" value="2"/>
</dbReference>
<dbReference type="InterPro" id="IPR001610">
    <property type="entry name" value="PAC"/>
</dbReference>
<dbReference type="SUPFAM" id="SSF141868">
    <property type="entry name" value="EAL domain-like"/>
    <property type="match status" value="1"/>
</dbReference>
<comment type="caution">
    <text evidence="5">The sequence shown here is derived from an EMBL/GenBank/DDBJ whole genome shotgun (WGS) entry which is preliminary data.</text>
</comment>
<dbReference type="InterPro" id="IPR001633">
    <property type="entry name" value="EAL_dom"/>
</dbReference>
<dbReference type="Pfam" id="PF08447">
    <property type="entry name" value="PAS_3"/>
    <property type="match status" value="1"/>
</dbReference>
<evidence type="ECO:0008006" key="7">
    <source>
        <dbReference type="Google" id="ProtNLM"/>
    </source>
</evidence>
<evidence type="ECO:0000259" key="3">
    <source>
        <dbReference type="PROSITE" id="PS50883"/>
    </source>
</evidence>
<proteinExistence type="predicted"/>
<dbReference type="SUPFAM" id="SSF55073">
    <property type="entry name" value="Nucleotide cyclase"/>
    <property type="match status" value="1"/>
</dbReference>
<dbReference type="InterPro" id="IPR013655">
    <property type="entry name" value="PAS_fold_3"/>
</dbReference>
<dbReference type="PANTHER" id="PTHR44757:SF2">
    <property type="entry name" value="BIOFILM ARCHITECTURE MAINTENANCE PROTEIN MBAA"/>
    <property type="match status" value="1"/>
</dbReference>
<keyword evidence="6" id="KW-1185">Reference proteome</keyword>
<dbReference type="InterPro" id="IPR000014">
    <property type="entry name" value="PAS"/>
</dbReference>
<accession>A0A916XN25</accession>
<evidence type="ECO:0000313" key="6">
    <source>
        <dbReference type="Proteomes" id="UP000637423"/>
    </source>
</evidence>
<dbReference type="SMART" id="SM00267">
    <property type="entry name" value="GGDEF"/>
    <property type="match status" value="1"/>
</dbReference>